<dbReference type="CDD" id="cd00158">
    <property type="entry name" value="RHOD"/>
    <property type="match status" value="1"/>
</dbReference>
<dbReference type="Proteomes" id="UP000243459">
    <property type="component" value="Chromosome 5"/>
</dbReference>
<accession>A0A5P1EPH2</accession>
<dbReference type="SUPFAM" id="SSF52821">
    <property type="entry name" value="Rhodanese/Cell cycle control phosphatase"/>
    <property type="match status" value="1"/>
</dbReference>
<dbReference type="Gramene" id="ONK67922">
    <property type="protein sequence ID" value="ONK67922"/>
    <property type="gene ID" value="A4U43_C05F5230"/>
</dbReference>
<reference evidence="4" key="1">
    <citation type="journal article" date="2017" name="Nat. Commun.">
        <title>The asparagus genome sheds light on the origin and evolution of a young Y chromosome.</title>
        <authorList>
            <person name="Harkess A."/>
            <person name="Zhou J."/>
            <person name="Xu C."/>
            <person name="Bowers J.E."/>
            <person name="Van der Hulst R."/>
            <person name="Ayyampalayam S."/>
            <person name="Mercati F."/>
            <person name="Riccardi P."/>
            <person name="McKain M.R."/>
            <person name="Kakrana A."/>
            <person name="Tang H."/>
            <person name="Ray J."/>
            <person name="Groenendijk J."/>
            <person name="Arikit S."/>
            <person name="Mathioni S.M."/>
            <person name="Nakano M."/>
            <person name="Shan H."/>
            <person name="Telgmann-Rauber A."/>
            <person name="Kanno A."/>
            <person name="Yue Z."/>
            <person name="Chen H."/>
            <person name="Li W."/>
            <person name="Chen Y."/>
            <person name="Xu X."/>
            <person name="Zhang Y."/>
            <person name="Luo S."/>
            <person name="Chen H."/>
            <person name="Gao J."/>
            <person name="Mao Z."/>
            <person name="Pires J.C."/>
            <person name="Luo M."/>
            <person name="Kudrna D."/>
            <person name="Wing R.A."/>
            <person name="Meyers B.C."/>
            <person name="Yi K."/>
            <person name="Kong H."/>
            <person name="Lavrijsen P."/>
            <person name="Sunseri F."/>
            <person name="Falavigna A."/>
            <person name="Ye Y."/>
            <person name="Leebens-Mack J.H."/>
            <person name="Chen G."/>
        </authorList>
    </citation>
    <scope>NUCLEOTIDE SEQUENCE [LARGE SCALE GENOMIC DNA]</scope>
    <source>
        <strain evidence="4">cv. DH0086</strain>
    </source>
</reference>
<dbReference type="PROSITE" id="PS50206">
    <property type="entry name" value="RHODANESE_3"/>
    <property type="match status" value="1"/>
</dbReference>
<feature type="domain" description="Rhodanese" evidence="2">
    <location>
        <begin position="53"/>
        <end position="136"/>
    </location>
</feature>
<evidence type="ECO:0000259" key="2">
    <source>
        <dbReference type="PROSITE" id="PS50206"/>
    </source>
</evidence>
<dbReference type="Gene3D" id="3.40.250.10">
    <property type="entry name" value="Rhodanese-like domain"/>
    <property type="match status" value="1"/>
</dbReference>
<protein>
    <recommendedName>
        <fullName evidence="2">Rhodanese domain-containing protein</fullName>
    </recommendedName>
</protein>
<dbReference type="PANTHER" id="PTHR45510:SF1">
    <property type="entry name" value="RHODANESE-LIKE DOMAIN-CONTAINING PROTEIN 10"/>
    <property type="match status" value="1"/>
</dbReference>
<dbReference type="SMART" id="SM00450">
    <property type="entry name" value="RHOD"/>
    <property type="match status" value="1"/>
</dbReference>
<evidence type="ECO:0000313" key="4">
    <source>
        <dbReference type="Proteomes" id="UP000243459"/>
    </source>
</evidence>
<dbReference type="InterPro" id="IPR036873">
    <property type="entry name" value="Rhodanese-like_dom_sf"/>
</dbReference>
<evidence type="ECO:0000313" key="3">
    <source>
        <dbReference type="EMBL" id="ONK67922.1"/>
    </source>
</evidence>
<organism evidence="3 4">
    <name type="scientific">Asparagus officinalis</name>
    <name type="common">Garden asparagus</name>
    <dbReference type="NCBI Taxonomy" id="4686"/>
    <lineage>
        <taxon>Eukaryota</taxon>
        <taxon>Viridiplantae</taxon>
        <taxon>Streptophyta</taxon>
        <taxon>Embryophyta</taxon>
        <taxon>Tracheophyta</taxon>
        <taxon>Spermatophyta</taxon>
        <taxon>Magnoliopsida</taxon>
        <taxon>Liliopsida</taxon>
        <taxon>Asparagales</taxon>
        <taxon>Asparagaceae</taxon>
        <taxon>Asparagoideae</taxon>
        <taxon>Asparagus</taxon>
    </lineage>
</organism>
<feature type="region of interest" description="Disordered" evidence="1">
    <location>
        <begin position="1"/>
        <end position="29"/>
    </location>
</feature>
<dbReference type="PANTHER" id="PTHR45510">
    <property type="entry name" value="RHODANESE-LIKE DOMAIN-CONTAINING PROTEIN 10"/>
    <property type="match status" value="1"/>
</dbReference>
<dbReference type="InterPro" id="IPR044614">
    <property type="entry name" value="STR10"/>
</dbReference>
<dbReference type="EMBL" id="CM007385">
    <property type="protein sequence ID" value="ONK67922.1"/>
    <property type="molecule type" value="Genomic_DNA"/>
</dbReference>
<dbReference type="InterPro" id="IPR001763">
    <property type="entry name" value="Rhodanese-like_dom"/>
</dbReference>
<proteinExistence type="predicted"/>
<gene>
    <name evidence="3" type="ORF">A4U43_C05F5230</name>
</gene>
<evidence type="ECO:0000256" key="1">
    <source>
        <dbReference type="SAM" id="MobiDB-lite"/>
    </source>
</evidence>
<dbReference type="GO" id="GO:0009507">
    <property type="term" value="C:chloroplast"/>
    <property type="evidence" value="ECO:0007669"/>
    <property type="project" value="TreeGrafter"/>
</dbReference>
<dbReference type="AlphaFoldDB" id="A0A5P1EPH2"/>
<name>A0A5P1EPH2_ASPOF</name>
<sequence>MRTGTNHLSLSLPPSLTPPRTTPRILSQQRSPDLFRSGAVRAIPAKDAAAAIKDEGFRLLDIRPAWEREKARVKGSLHVPLFVEDTGVGPIPLVKKWVHFGSLIAVKKLHKEGYKNLGWLAGGFNKASDADFPDVEGTTKLQYATIGGASYFFLQILLLLRVVGNDDK</sequence>
<keyword evidence="4" id="KW-1185">Reference proteome</keyword>